<keyword evidence="8 10" id="KW-0067">ATP-binding</keyword>
<keyword evidence="2" id="KW-0723">Serine/threonine-protein kinase</keyword>
<dbReference type="SUPFAM" id="SSF54277">
    <property type="entry name" value="CAD &amp; PB1 domains"/>
    <property type="match status" value="1"/>
</dbReference>
<keyword evidence="9" id="KW-0460">Magnesium</keyword>
<dbReference type="PANTHER" id="PTHR11584">
    <property type="entry name" value="SERINE/THREONINE PROTEIN KINASE"/>
    <property type="match status" value="1"/>
</dbReference>
<evidence type="ECO:0000256" key="4">
    <source>
        <dbReference type="ARBA" id="ARBA00022679"/>
    </source>
</evidence>
<name>A0A8C4H2Q7_DICLA</name>
<feature type="compositionally biased region" description="Polar residues" evidence="11">
    <location>
        <begin position="156"/>
        <end position="165"/>
    </location>
</feature>
<dbReference type="GO" id="GO:0035556">
    <property type="term" value="P:intracellular signal transduction"/>
    <property type="evidence" value="ECO:0007669"/>
    <property type="project" value="UniProtKB-ARBA"/>
</dbReference>
<dbReference type="GeneTree" id="ENSGT00940000158767"/>
<dbReference type="PROSITE" id="PS00107">
    <property type="entry name" value="PROTEIN_KINASE_ATP"/>
    <property type="match status" value="1"/>
</dbReference>
<evidence type="ECO:0000256" key="10">
    <source>
        <dbReference type="PROSITE-ProRule" id="PRU10141"/>
    </source>
</evidence>
<keyword evidence="4" id="KW-0808">Transferase</keyword>
<dbReference type="Ensembl" id="ENSDLAT00005038630.2">
    <property type="protein sequence ID" value="ENSDLAP00005036221.2"/>
    <property type="gene ID" value="ENSDLAG00005016068.2"/>
</dbReference>
<evidence type="ECO:0000259" key="13">
    <source>
        <dbReference type="PROSITE" id="PS51745"/>
    </source>
</evidence>
<dbReference type="InterPro" id="IPR053793">
    <property type="entry name" value="PB1-like"/>
</dbReference>
<dbReference type="InterPro" id="IPR000719">
    <property type="entry name" value="Prot_kinase_dom"/>
</dbReference>
<evidence type="ECO:0000256" key="6">
    <source>
        <dbReference type="ARBA" id="ARBA00022741"/>
    </source>
</evidence>
<feature type="binding site" evidence="10">
    <location>
        <position position="362"/>
    </location>
    <ligand>
        <name>ATP</name>
        <dbReference type="ChEBI" id="CHEBI:30616"/>
    </ligand>
</feature>
<keyword evidence="5" id="KW-0479">Metal-binding</keyword>
<evidence type="ECO:0000256" key="7">
    <source>
        <dbReference type="ARBA" id="ARBA00022777"/>
    </source>
</evidence>
<dbReference type="GO" id="GO:0004674">
    <property type="term" value="F:protein serine/threonine kinase activity"/>
    <property type="evidence" value="ECO:0007669"/>
    <property type="project" value="UniProtKB-KW"/>
</dbReference>
<evidence type="ECO:0000259" key="12">
    <source>
        <dbReference type="PROSITE" id="PS50011"/>
    </source>
</evidence>
<evidence type="ECO:0000256" key="9">
    <source>
        <dbReference type="ARBA" id="ARBA00022842"/>
    </source>
</evidence>
<keyword evidence="3" id="KW-0597">Phosphoprotein</keyword>
<evidence type="ECO:0000256" key="1">
    <source>
        <dbReference type="ARBA" id="ARBA00001946"/>
    </source>
</evidence>
<gene>
    <name evidence="14" type="primary">map3k3</name>
</gene>
<evidence type="ECO:0000256" key="3">
    <source>
        <dbReference type="ARBA" id="ARBA00022553"/>
    </source>
</evidence>
<dbReference type="SMART" id="SM00666">
    <property type="entry name" value="PB1"/>
    <property type="match status" value="1"/>
</dbReference>
<evidence type="ECO:0000256" key="2">
    <source>
        <dbReference type="ARBA" id="ARBA00022527"/>
    </source>
</evidence>
<reference evidence="14" key="1">
    <citation type="submission" date="2025-08" db="UniProtKB">
        <authorList>
            <consortium name="Ensembl"/>
        </authorList>
    </citation>
    <scope>IDENTIFICATION</scope>
</reference>
<dbReference type="Proteomes" id="UP000694389">
    <property type="component" value="Unassembled WGS sequence"/>
</dbReference>
<dbReference type="Gene3D" id="1.10.510.10">
    <property type="entry name" value="Transferase(Phosphotransferase) domain 1"/>
    <property type="match status" value="2"/>
</dbReference>
<dbReference type="PANTHER" id="PTHR11584:SF392">
    <property type="entry name" value="MITOGEN-ACTIVATED PROTEIN KINASE KINASE KINASE 3"/>
    <property type="match status" value="1"/>
</dbReference>
<comment type="cofactor">
    <cofactor evidence="1">
        <name>Mg(2+)</name>
        <dbReference type="ChEBI" id="CHEBI:18420"/>
    </cofactor>
</comment>
<feature type="compositionally biased region" description="Polar residues" evidence="11">
    <location>
        <begin position="134"/>
        <end position="149"/>
    </location>
</feature>
<dbReference type="Pfam" id="PF00069">
    <property type="entry name" value="Pkinase"/>
    <property type="match status" value="1"/>
</dbReference>
<organism evidence="14 15">
    <name type="scientific">Dicentrarchus labrax</name>
    <name type="common">European seabass</name>
    <name type="synonym">Morone labrax</name>
    <dbReference type="NCBI Taxonomy" id="13489"/>
    <lineage>
        <taxon>Eukaryota</taxon>
        <taxon>Metazoa</taxon>
        <taxon>Chordata</taxon>
        <taxon>Craniata</taxon>
        <taxon>Vertebrata</taxon>
        <taxon>Euteleostomi</taxon>
        <taxon>Actinopterygii</taxon>
        <taxon>Neopterygii</taxon>
        <taxon>Teleostei</taxon>
        <taxon>Neoteleostei</taxon>
        <taxon>Acanthomorphata</taxon>
        <taxon>Eupercaria</taxon>
        <taxon>Moronidae</taxon>
        <taxon>Dicentrarchus</taxon>
    </lineage>
</organism>
<dbReference type="AlphaFoldDB" id="A0A8C4H2Q7"/>
<evidence type="ECO:0000256" key="5">
    <source>
        <dbReference type="ARBA" id="ARBA00022723"/>
    </source>
</evidence>
<dbReference type="InterPro" id="IPR017441">
    <property type="entry name" value="Protein_kinase_ATP_BS"/>
</dbReference>
<keyword evidence="15" id="KW-1185">Reference proteome</keyword>
<evidence type="ECO:0000256" key="8">
    <source>
        <dbReference type="ARBA" id="ARBA00022840"/>
    </source>
</evidence>
<feature type="domain" description="PB1" evidence="13">
    <location>
        <begin position="34"/>
        <end position="113"/>
    </location>
</feature>
<evidence type="ECO:0000256" key="11">
    <source>
        <dbReference type="SAM" id="MobiDB-lite"/>
    </source>
</evidence>
<dbReference type="InterPro" id="IPR011009">
    <property type="entry name" value="Kinase-like_dom_sf"/>
</dbReference>
<feature type="region of interest" description="Disordered" evidence="11">
    <location>
        <begin position="115"/>
        <end position="173"/>
    </location>
</feature>
<dbReference type="InterPro" id="IPR000270">
    <property type="entry name" value="PB1_dom"/>
</dbReference>
<keyword evidence="7" id="KW-0418">Kinase</keyword>
<dbReference type="Gene3D" id="3.10.20.90">
    <property type="entry name" value="Phosphatidylinositol 3-kinase Catalytic Subunit, Chain A, domain 1"/>
    <property type="match status" value="1"/>
</dbReference>
<keyword evidence="6 10" id="KW-0547">Nucleotide-binding</keyword>
<sequence length="582" mass="65729">MKDLVALQMTRRQPVLSYDSGKPKTPAQANRQDDVRMKFEFSGERRILMFGRPVQFEEIQQKVKTVFGQQLDLHYMNNELSIPLRDQDDLDKAIDLLDRSSNMKSIRILLLTQENSNASSPSHHVPCKQVRIKSAQSTGDVSTVYQSSEPRGRHLSTGSQNTGRSSPPPGYVPERQQRIARQGSYTSINSEGEFIPETNDQCVLDPWSSAENSVSGSCQSLDSLTFGYLLSDRENHVYDRVAGKGGTYPRRYHVSLHHKDHSEGRRTFPRIRRPQGNLFTLVPSRRSLNGSEESLGSWQLVDAQGRLRPQDRSETLICVSLCHVSAPSAPMTWRRGKLLGQGAFGRVYLCYDVDTGRELAAKQVQFDPESPETSKEVSALECEIQLLKNLHHERIVQYYGCLRDHNEKTLTIFMEYMPGGSVKDQLKAYGALTENVTRKYTRQILEVMYYFGHYINGNVKLGDFGASKRLQTICMSGTGIRSVTGTPYWMSPEVISGEGYGRKADVWSLGCTVVEMLTEKPPWAEYEAMAAIFKIATQPTNPLLPSHTSDQARDFMSCIFVEAKHRPSAEELLRHPFSQILC</sequence>
<accession>A0A8C4H2Q7</accession>
<proteinExistence type="predicted"/>
<dbReference type="GO" id="GO:0046872">
    <property type="term" value="F:metal ion binding"/>
    <property type="evidence" value="ECO:0007669"/>
    <property type="project" value="UniProtKB-KW"/>
</dbReference>
<dbReference type="FunFam" id="3.10.20.90:FF:000026">
    <property type="entry name" value="Mitogen-activated protein kinase kinase kinase 3 isoform 2"/>
    <property type="match status" value="1"/>
</dbReference>
<dbReference type="InterPro" id="IPR034879">
    <property type="entry name" value="PB1_MEKK2/3"/>
</dbReference>
<dbReference type="Pfam" id="PF00564">
    <property type="entry name" value="PB1"/>
    <property type="match status" value="1"/>
</dbReference>
<evidence type="ECO:0000313" key="14">
    <source>
        <dbReference type="Ensembl" id="ENSDLAP00005036221.2"/>
    </source>
</evidence>
<feature type="domain" description="Protein kinase" evidence="12">
    <location>
        <begin position="333"/>
        <end position="578"/>
    </location>
</feature>
<protein>
    <submittedName>
        <fullName evidence="14">Mitogen-activated protein kinase kinase kinase 3</fullName>
    </submittedName>
</protein>
<dbReference type="SUPFAM" id="SSF56112">
    <property type="entry name" value="Protein kinase-like (PK-like)"/>
    <property type="match status" value="1"/>
</dbReference>
<dbReference type="FunFam" id="1.10.510.10:FF:000071">
    <property type="entry name" value="Mitogen-activated protein kinase kinase kinase 3 isoform 2"/>
    <property type="match status" value="1"/>
</dbReference>
<dbReference type="CDD" id="cd06405">
    <property type="entry name" value="PB1_Mekk2_3"/>
    <property type="match status" value="1"/>
</dbReference>
<evidence type="ECO:0000313" key="15">
    <source>
        <dbReference type="Proteomes" id="UP000694389"/>
    </source>
</evidence>
<dbReference type="CDD" id="cd06625">
    <property type="entry name" value="STKc_MEKK3_like"/>
    <property type="match status" value="1"/>
</dbReference>
<dbReference type="PROSITE" id="PS51745">
    <property type="entry name" value="PB1"/>
    <property type="match status" value="1"/>
</dbReference>
<reference evidence="14" key="2">
    <citation type="submission" date="2025-09" db="UniProtKB">
        <authorList>
            <consortium name="Ensembl"/>
        </authorList>
    </citation>
    <scope>IDENTIFICATION</scope>
</reference>
<dbReference type="GO" id="GO:0005524">
    <property type="term" value="F:ATP binding"/>
    <property type="evidence" value="ECO:0007669"/>
    <property type="project" value="UniProtKB-UniRule"/>
</dbReference>
<dbReference type="PROSITE" id="PS50011">
    <property type="entry name" value="PROTEIN_KINASE_DOM"/>
    <property type="match status" value="1"/>
</dbReference>